<gene>
    <name evidence="10" type="ORF">L484_013602</name>
</gene>
<dbReference type="InterPro" id="IPR034294">
    <property type="entry name" value="Aquaporin_transptr"/>
</dbReference>
<name>W9R0P6_9ROSA</name>
<dbReference type="InterPro" id="IPR022357">
    <property type="entry name" value="MIP_CS"/>
</dbReference>
<dbReference type="EMBL" id="KE343519">
    <property type="protein sequence ID" value="EXB31970.1"/>
    <property type="molecule type" value="Genomic_DNA"/>
</dbReference>
<evidence type="ECO:0000256" key="1">
    <source>
        <dbReference type="ARBA" id="ARBA00004141"/>
    </source>
</evidence>
<evidence type="ECO:0000256" key="5">
    <source>
        <dbReference type="ARBA" id="ARBA00022989"/>
    </source>
</evidence>
<keyword evidence="3 8" id="KW-0812">Transmembrane</keyword>
<reference evidence="11" key="1">
    <citation type="submission" date="2013-01" db="EMBL/GenBank/DDBJ databases">
        <title>Draft Genome Sequence of a Mulberry Tree, Morus notabilis C.K. Schneid.</title>
        <authorList>
            <person name="He N."/>
            <person name="Zhao S."/>
        </authorList>
    </citation>
    <scope>NUCLEOTIDE SEQUENCE</scope>
</reference>
<evidence type="ECO:0000256" key="4">
    <source>
        <dbReference type="ARBA" id="ARBA00022737"/>
    </source>
</evidence>
<evidence type="ECO:0000313" key="10">
    <source>
        <dbReference type="EMBL" id="EXB31970.1"/>
    </source>
</evidence>
<dbReference type="PANTHER" id="PTHR45724">
    <property type="entry name" value="AQUAPORIN NIP2-1"/>
    <property type="match status" value="1"/>
</dbReference>
<feature type="transmembrane region" description="Helical" evidence="9">
    <location>
        <begin position="236"/>
        <end position="254"/>
    </location>
</feature>
<evidence type="ECO:0000313" key="11">
    <source>
        <dbReference type="Proteomes" id="UP000030645"/>
    </source>
</evidence>
<evidence type="ECO:0000256" key="8">
    <source>
        <dbReference type="RuleBase" id="RU000477"/>
    </source>
</evidence>
<dbReference type="AlphaFoldDB" id="W9R0P6"/>
<evidence type="ECO:0000256" key="9">
    <source>
        <dbReference type="SAM" id="Phobius"/>
    </source>
</evidence>
<dbReference type="KEGG" id="mnt:21396773"/>
<dbReference type="OrthoDB" id="3222at2759"/>
<feature type="transmembrane region" description="Helical" evidence="9">
    <location>
        <begin position="83"/>
        <end position="105"/>
    </location>
</feature>
<dbReference type="Gene3D" id="1.20.1080.10">
    <property type="entry name" value="Glycerol uptake facilitator protein"/>
    <property type="match status" value="1"/>
</dbReference>
<dbReference type="GO" id="GO:0046715">
    <property type="term" value="F:active borate transmembrane transporter activity"/>
    <property type="evidence" value="ECO:0007669"/>
    <property type="project" value="UniProtKB-ARBA"/>
</dbReference>
<dbReference type="Pfam" id="PF00230">
    <property type="entry name" value="MIP"/>
    <property type="match status" value="1"/>
</dbReference>
<dbReference type="Proteomes" id="UP000030645">
    <property type="component" value="Unassembled WGS sequence"/>
</dbReference>
<proteinExistence type="inferred from homology"/>
<keyword evidence="2 8" id="KW-0813">Transport</keyword>
<accession>W9R0P6</accession>
<dbReference type="FunFam" id="1.20.1080.10:FF:000013">
    <property type="entry name" value="Aquaporin NIP2-1"/>
    <property type="match status" value="1"/>
</dbReference>
<feature type="transmembrane region" description="Helical" evidence="9">
    <location>
        <begin position="197"/>
        <end position="216"/>
    </location>
</feature>
<dbReference type="InterPro" id="IPR023271">
    <property type="entry name" value="Aquaporin-like"/>
</dbReference>
<dbReference type="PANTHER" id="PTHR45724:SF16">
    <property type="entry name" value="AQUAPORIN NIP2-1"/>
    <property type="match status" value="1"/>
</dbReference>
<dbReference type="PROSITE" id="PS00221">
    <property type="entry name" value="MIP"/>
    <property type="match status" value="1"/>
</dbReference>
<keyword evidence="5 9" id="KW-1133">Transmembrane helix</keyword>
<feature type="transmembrane region" description="Helical" evidence="9">
    <location>
        <begin position="51"/>
        <end position="71"/>
    </location>
</feature>
<dbReference type="CDD" id="cd00333">
    <property type="entry name" value="MIP"/>
    <property type="match status" value="1"/>
</dbReference>
<keyword evidence="6 9" id="KW-0472">Membrane</keyword>
<dbReference type="GO" id="GO:0016020">
    <property type="term" value="C:membrane"/>
    <property type="evidence" value="ECO:0007669"/>
    <property type="project" value="UniProtKB-SubCell"/>
</dbReference>
<dbReference type="eggNOG" id="KOG0223">
    <property type="taxonomic scope" value="Eukaryota"/>
</dbReference>
<comment type="similarity">
    <text evidence="7">Belongs to the MIP/aquaporin (TC 1.A.8) family. NIP (TC 1.A.8.12) subfamily.</text>
</comment>
<evidence type="ECO:0000256" key="7">
    <source>
        <dbReference type="ARBA" id="ARBA00060753"/>
    </source>
</evidence>
<keyword evidence="11" id="KW-1185">Reference proteome</keyword>
<dbReference type="GO" id="GO:0015267">
    <property type="term" value="F:channel activity"/>
    <property type="evidence" value="ECO:0007669"/>
    <property type="project" value="InterPro"/>
</dbReference>
<dbReference type="SUPFAM" id="SSF81338">
    <property type="entry name" value="Aquaporin-like"/>
    <property type="match status" value="1"/>
</dbReference>
<sequence>MDGIEQAIVPRESTHNDLNEFVSVQNPKSQIQSRIWQLYKDNYQPGLLKKVLAETVATFMLVFVTCAAAAISNSDNRRISQLGASIAGGLIVTVMIYSVGHISGAHMNPAVTIGFATFLRFPWKQVPFYALAQFTGAICAALTLRELLDPIERIGTTTPSGTDVKALAMEIVVTFNMMFITSAVATDAKAVGELAGLAVGSAVCITSIVAGPVSGGSMNPARTLGPAIASAEYKGLWVYFAGPVTGTLLGSWFYKIIQLSERKPIINPSISLKLRRLMTNNVQVDDNKEPAVSSAV</sequence>
<comment type="subcellular location">
    <subcellularLocation>
        <location evidence="1">Membrane</location>
        <topology evidence="1">Multi-pass membrane protein</topology>
    </subcellularLocation>
</comment>
<organism evidence="10 11">
    <name type="scientific">Morus notabilis</name>
    <dbReference type="NCBI Taxonomy" id="981085"/>
    <lineage>
        <taxon>Eukaryota</taxon>
        <taxon>Viridiplantae</taxon>
        <taxon>Streptophyta</taxon>
        <taxon>Embryophyta</taxon>
        <taxon>Tracheophyta</taxon>
        <taxon>Spermatophyta</taxon>
        <taxon>Magnoliopsida</taxon>
        <taxon>eudicotyledons</taxon>
        <taxon>Gunneridae</taxon>
        <taxon>Pentapetalae</taxon>
        <taxon>rosids</taxon>
        <taxon>fabids</taxon>
        <taxon>Rosales</taxon>
        <taxon>Moraceae</taxon>
        <taxon>Moreae</taxon>
        <taxon>Morus</taxon>
    </lineage>
</organism>
<evidence type="ECO:0000256" key="2">
    <source>
        <dbReference type="ARBA" id="ARBA00022448"/>
    </source>
</evidence>
<feature type="transmembrane region" description="Helical" evidence="9">
    <location>
        <begin position="126"/>
        <end position="144"/>
    </location>
</feature>
<evidence type="ECO:0000256" key="6">
    <source>
        <dbReference type="ARBA" id="ARBA00023136"/>
    </source>
</evidence>
<keyword evidence="4" id="KW-0677">Repeat</keyword>
<evidence type="ECO:0000256" key="3">
    <source>
        <dbReference type="ARBA" id="ARBA00022692"/>
    </source>
</evidence>
<dbReference type="STRING" id="981085.W9R0P6"/>
<protein>
    <submittedName>
        <fullName evidence="10">Aquaporin NIP2-1</fullName>
    </submittedName>
</protein>
<dbReference type="InterPro" id="IPR000425">
    <property type="entry name" value="MIP"/>
</dbReference>
<dbReference type="PRINTS" id="PR00783">
    <property type="entry name" value="MINTRINSICP"/>
</dbReference>